<evidence type="ECO:0008006" key="4">
    <source>
        <dbReference type="Google" id="ProtNLM"/>
    </source>
</evidence>
<evidence type="ECO:0000256" key="1">
    <source>
        <dbReference type="SAM" id="MobiDB-lite"/>
    </source>
</evidence>
<dbReference type="PANTHER" id="PTHR12398:SF20">
    <property type="entry name" value="PROTEIN PHOSPHATASE 1 REGULATORY INHIBITOR SUBUNIT 2"/>
    <property type="match status" value="1"/>
</dbReference>
<evidence type="ECO:0000313" key="3">
    <source>
        <dbReference type="Proteomes" id="UP001219933"/>
    </source>
</evidence>
<dbReference type="Gene3D" id="6.10.250.1050">
    <property type="match status" value="2"/>
</dbReference>
<feature type="region of interest" description="Disordered" evidence="1">
    <location>
        <begin position="1"/>
        <end position="73"/>
    </location>
</feature>
<keyword evidence="3" id="KW-1185">Reference proteome</keyword>
<dbReference type="PANTHER" id="PTHR12398">
    <property type="entry name" value="PROTEIN PHOSPHATASE INHIBITOR"/>
    <property type="match status" value="1"/>
</dbReference>
<feature type="compositionally biased region" description="Basic and acidic residues" evidence="1">
    <location>
        <begin position="34"/>
        <end position="64"/>
    </location>
</feature>
<protein>
    <recommendedName>
        <fullName evidence="4">Protein phosphatase inhibitor 2 (IPP-2)</fullName>
    </recommendedName>
</protein>
<dbReference type="EMBL" id="CP119880">
    <property type="protein sequence ID" value="WFD36248.1"/>
    <property type="molecule type" value="Genomic_DNA"/>
</dbReference>
<dbReference type="Proteomes" id="UP001219933">
    <property type="component" value="Chromosome 4"/>
</dbReference>
<proteinExistence type="predicted"/>
<dbReference type="GO" id="GO:0004864">
    <property type="term" value="F:protein phosphatase inhibitor activity"/>
    <property type="evidence" value="ECO:0007669"/>
    <property type="project" value="InterPro"/>
</dbReference>
<organism evidence="2 3">
    <name type="scientific">Malassezia cuniculi</name>
    <dbReference type="NCBI Taxonomy" id="948313"/>
    <lineage>
        <taxon>Eukaryota</taxon>
        <taxon>Fungi</taxon>
        <taxon>Dikarya</taxon>
        <taxon>Basidiomycota</taxon>
        <taxon>Ustilaginomycotina</taxon>
        <taxon>Malasseziomycetes</taxon>
        <taxon>Malasseziales</taxon>
        <taxon>Malasseziaceae</taxon>
        <taxon>Malassezia</taxon>
    </lineage>
</organism>
<sequence>MARHEPLPSALTPKPKGILKNAHKEDQPTNLSGDHSHLHWDEHNLTEHEIEREHSTRMIIDEPKTPFVHSASVPSMDDDNFSIGASVQPPAAVSPEALDEKLQRYVEEDPVVANTRANASTNAIGAELKKAGNGHSATVPGDDGVDQDEEHAKHATDPEGKHITALLTTPAEARHAEFTEMRHRHYGNEAQALKLAAQLAEEEDDD</sequence>
<dbReference type="GO" id="GO:0009966">
    <property type="term" value="P:regulation of signal transduction"/>
    <property type="evidence" value="ECO:0007669"/>
    <property type="project" value="InterPro"/>
</dbReference>
<dbReference type="Pfam" id="PF04979">
    <property type="entry name" value="IPP-2"/>
    <property type="match status" value="1"/>
</dbReference>
<dbReference type="InterPro" id="IPR007062">
    <property type="entry name" value="PPI-2"/>
</dbReference>
<gene>
    <name evidence="2" type="ORF">MCUN1_003126</name>
</gene>
<evidence type="ECO:0000313" key="2">
    <source>
        <dbReference type="EMBL" id="WFD36248.1"/>
    </source>
</evidence>
<feature type="region of interest" description="Disordered" evidence="1">
    <location>
        <begin position="128"/>
        <end position="163"/>
    </location>
</feature>
<accession>A0AAF0F0Y5</accession>
<feature type="compositionally biased region" description="Basic and acidic residues" evidence="1">
    <location>
        <begin position="150"/>
        <end position="162"/>
    </location>
</feature>
<reference evidence="2" key="1">
    <citation type="submission" date="2023-03" db="EMBL/GenBank/DDBJ databases">
        <title>Mating type loci evolution in Malassezia.</title>
        <authorList>
            <person name="Coelho M.A."/>
        </authorList>
    </citation>
    <scope>NUCLEOTIDE SEQUENCE</scope>
    <source>
        <strain evidence="2">CBS 11721</strain>
    </source>
</reference>
<dbReference type="AlphaFoldDB" id="A0AAF0F0Y5"/>
<name>A0AAF0F0Y5_9BASI</name>